<evidence type="ECO:0000256" key="1">
    <source>
        <dbReference type="SAM" id="Phobius"/>
    </source>
</evidence>
<gene>
    <name evidence="3" type="ORF">BDZ85DRAFT_262582</name>
</gene>
<keyword evidence="1" id="KW-0472">Membrane</keyword>
<keyword evidence="1" id="KW-1133">Transmembrane helix</keyword>
<feature type="signal peptide" evidence="2">
    <location>
        <begin position="1"/>
        <end position="22"/>
    </location>
</feature>
<evidence type="ECO:0000313" key="4">
    <source>
        <dbReference type="Proteomes" id="UP000799538"/>
    </source>
</evidence>
<dbReference type="AlphaFoldDB" id="A0A6A6GBC7"/>
<reference evidence="4" key="1">
    <citation type="journal article" date="2020" name="Stud. Mycol.">
        <title>101 Dothideomycetes genomes: A test case for predicting lifestyles and emergence of pathogens.</title>
        <authorList>
            <person name="Haridas S."/>
            <person name="Albert R."/>
            <person name="Binder M."/>
            <person name="Bloem J."/>
            <person name="LaButti K."/>
            <person name="Salamov A."/>
            <person name="Andreopoulos B."/>
            <person name="Baker S."/>
            <person name="Barry K."/>
            <person name="Bills G."/>
            <person name="Bluhm B."/>
            <person name="Cannon C."/>
            <person name="Castanera R."/>
            <person name="Culley D."/>
            <person name="Daum C."/>
            <person name="Ezra D."/>
            <person name="Gonzalez J."/>
            <person name="Henrissat B."/>
            <person name="Kuo A."/>
            <person name="Liang C."/>
            <person name="Lipzen A."/>
            <person name="Lutzoni F."/>
            <person name="Magnuson J."/>
            <person name="Mondo S."/>
            <person name="Nolan M."/>
            <person name="Ohm R."/>
            <person name="Pangilinan J."/>
            <person name="Park H.-J."/>
            <person name="Ramirez L."/>
            <person name="Alfaro M."/>
            <person name="Sun H."/>
            <person name="Tritt A."/>
            <person name="Yoshinaga Y."/>
            <person name="Zwiers L.-H."/>
            <person name="Turgeon B."/>
            <person name="Goodwin S."/>
            <person name="Spatafora J."/>
            <person name="Crous P."/>
            <person name="Grigoriev I."/>
        </authorList>
    </citation>
    <scope>NUCLEOTIDE SEQUENCE [LARGE SCALE GENOMIC DNA]</scope>
    <source>
        <strain evidence="4">CECT 20119</strain>
    </source>
</reference>
<dbReference type="Proteomes" id="UP000799538">
    <property type="component" value="Unassembled WGS sequence"/>
</dbReference>
<dbReference type="EMBL" id="ML992507">
    <property type="protein sequence ID" value="KAF2222863.1"/>
    <property type="molecule type" value="Genomic_DNA"/>
</dbReference>
<sequence length="115" mass="12697">MPREMDAGELAVVCLMIGLTGAGRDVEEVCLITGETTEVCRWMGEAHEAVVLTVLRERVFLVDTAFFTDEVFFAGFFVFLVVEVAMVVFFGFFAFFVVVWTTAVFLADGFCVVAA</sequence>
<evidence type="ECO:0000313" key="3">
    <source>
        <dbReference type="EMBL" id="KAF2222863.1"/>
    </source>
</evidence>
<proteinExistence type="predicted"/>
<protein>
    <submittedName>
        <fullName evidence="3">Uncharacterized protein</fullName>
    </submittedName>
</protein>
<accession>A0A6A6GBC7</accession>
<evidence type="ECO:0000256" key="2">
    <source>
        <dbReference type="SAM" id="SignalP"/>
    </source>
</evidence>
<keyword evidence="1" id="KW-0812">Transmembrane</keyword>
<feature type="chain" id="PRO_5025593185" evidence="2">
    <location>
        <begin position="23"/>
        <end position="115"/>
    </location>
</feature>
<keyword evidence="4" id="KW-1185">Reference proteome</keyword>
<organism evidence="3 4">
    <name type="scientific">Elsinoe ampelina</name>
    <dbReference type="NCBI Taxonomy" id="302913"/>
    <lineage>
        <taxon>Eukaryota</taxon>
        <taxon>Fungi</taxon>
        <taxon>Dikarya</taxon>
        <taxon>Ascomycota</taxon>
        <taxon>Pezizomycotina</taxon>
        <taxon>Dothideomycetes</taxon>
        <taxon>Dothideomycetidae</taxon>
        <taxon>Myriangiales</taxon>
        <taxon>Elsinoaceae</taxon>
        <taxon>Elsinoe</taxon>
    </lineage>
</organism>
<feature type="transmembrane region" description="Helical" evidence="1">
    <location>
        <begin position="71"/>
        <end position="100"/>
    </location>
</feature>
<name>A0A6A6GBC7_9PEZI</name>
<keyword evidence="2" id="KW-0732">Signal</keyword>